<protein>
    <submittedName>
        <fullName evidence="2">Uncharacterized protein</fullName>
    </submittedName>
</protein>
<reference evidence="2" key="1">
    <citation type="submission" date="2023-10" db="EMBL/GenBank/DDBJ databases">
        <title>Genome assembly of Pristionchus species.</title>
        <authorList>
            <person name="Yoshida K."/>
            <person name="Sommer R.J."/>
        </authorList>
    </citation>
    <scope>NUCLEOTIDE SEQUENCE</scope>
    <source>
        <strain evidence="2">RS5133</strain>
    </source>
</reference>
<organism evidence="2 3">
    <name type="scientific">Pristionchus fissidentatus</name>
    <dbReference type="NCBI Taxonomy" id="1538716"/>
    <lineage>
        <taxon>Eukaryota</taxon>
        <taxon>Metazoa</taxon>
        <taxon>Ecdysozoa</taxon>
        <taxon>Nematoda</taxon>
        <taxon>Chromadorea</taxon>
        <taxon>Rhabditida</taxon>
        <taxon>Rhabditina</taxon>
        <taxon>Diplogasteromorpha</taxon>
        <taxon>Diplogasteroidea</taxon>
        <taxon>Neodiplogasteridae</taxon>
        <taxon>Pristionchus</taxon>
    </lineage>
</organism>
<evidence type="ECO:0000313" key="2">
    <source>
        <dbReference type="EMBL" id="GMT32566.1"/>
    </source>
</evidence>
<proteinExistence type="predicted"/>
<dbReference type="AlphaFoldDB" id="A0AAV5WJX1"/>
<evidence type="ECO:0000256" key="1">
    <source>
        <dbReference type="SAM" id="MobiDB-lite"/>
    </source>
</evidence>
<feature type="non-terminal residue" evidence="2">
    <location>
        <position position="1"/>
    </location>
</feature>
<keyword evidence="3" id="KW-1185">Reference proteome</keyword>
<feature type="compositionally biased region" description="Basic and acidic residues" evidence="1">
    <location>
        <begin position="156"/>
        <end position="172"/>
    </location>
</feature>
<feature type="non-terminal residue" evidence="2">
    <location>
        <position position="325"/>
    </location>
</feature>
<feature type="region of interest" description="Disordered" evidence="1">
    <location>
        <begin position="128"/>
        <end position="173"/>
    </location>
</feature>
<dbReference type="EMBL" id="BTSY01000006">
    <property type="protein sequence ID" value="GMT32566.1"/>
    <property type="molecule type" value="Genomic_DNA"/>
</dbReference>
<name>A0AAV5WJX1_9BILA</name>
<feature type="compositionally biased region" description="Low complexity" evidence="1">
    <location>
        <begin position="134"/>
        <end position="149"/>
    </location>
</feature>
<dbReference type="Proteomes" id="UP001432322">
    <property type="component" value="Unassembled WGS sequence"/>
</dbReference>
<evidence type="ECO:0000313" key="3">
    <source>
        <dbReference type="Proteomes" id="UP001432322"/>
    </source>
</evidence>
<sequence length="325" mass="34635">TPPVAVCATATSNRQLISSTPRTHRVNDRPIVAQGSSSAAIGTQPHEFDLITALELVSPARSVHTARHLSPAIKVNSSFDLPSPAALKISRDGSPESPLSCSSSHSSYSYGYTTSDSCSSVPEWALATRTAQEPTSPISPSSGSLTPSSRDLSPLTRERSATARGPDLKDHPGALYYSNECINEEAGGGLTPDCKKNDSLRIYSPSWFYETAREKSPDARDLSVTARDATSPMRTARGDHVNAHAPSPPSNSHVVTALGSPRVDTARESNAPRVVVQARQENGKIQLDMSLSFAASSGARAMRIRGELAPQLRPRSVALNGQQIW</sequence>
<gene>
    <name evidence="2" type="ORF">PFISCL1PPCAC_23863</name>
</gene>
<comment type="caution">
    <text evidence="2">The sequence shown here is derived from an EMBL/GenBank/DDBJ whole genome shotgun (WGS) entry which is preliminary data.</text>
</comment>
<accession>A0AAV5WJX1</accession>